<organism evidence="2 3">
    <name type="scientific">Kipferlia bialata</name>
    <dbReference type="NCBI Taxonomy" id="797122"/>
    <lineage>
        <taxon>Eukaryota</taxon>
        <taxon>Metamonada</taxon>
        <taxon>Carpediemonas-like organisms</taxon>
        <taxon>Kipferlia</taxon>
    </lineage>
</organism>
<name>A0A9K3DA54_9EUKA</name>
<dbReference type="AlphaFoldDB" id="A0A9K3DA54"/>
<evidence type="ECO:0000256" key="1">
    <source>
        <dbReference type="SAM" id="MobiDB-lite"/>
    </source>
</evidence>
<evidence type="ECO:0000313" key="2">
    <source>
        <dbReference type="EMBL" id="GIQ90936.1"/>
    </source>
</evidence>
<gene>
    <name evidence="2" type="ORF">KIPB_013941</name>
</gene>
<proteinExistence type="predicted"/>
<dbReference type="Proteomes" id="UP000265618">
    <property type="component" value="Unassembled WGS sequence"/>
</dbReference>
<dbReference type="EMBL" id="BDIP01006896">
    <property type="protein sequence ID" value="GIQ90936.1"/>
    <property type="molecule type" value="Genomic_DNA"/>
</dbReference>
<feature type="region of interest" description="Disordered" evidence="1">
    <location>
        <begin position="32"/>
        <end position="55"/>
    </location>
</feature>
<accession>A0A9K3DA54</accession>
<comment type="caution">
    <text evidence="2">The sequence shown here is derived from an EMBL/GenBank/DDBJ whole genome shotgun (WGS) entry which is preliminary data.</text>
</comment>
<evidence type="ECO:0000313" key="3">
    <source>
        <dbReference type="Proteomes" id="UP000265618"/>
    </source>
</evidence>
<sequence length="121" mass="13728">MADNEVVIDLIRIAGQSMLPYISTAPKPEYMTWTHKPKPRSKPTSRFFRPEELPEEDPRAALKKIGKYLPRFAPARAEEPRLHAIQALVRSSEADEKVANDIYTVYDLMGRTVSSGELLCL</sequence>
<reference evidence="2 3" key="1">
    <citation type="journal article" date="2018" name="PLoS ONE">
        <title>The draft genome of Kipferlia bialata reveals reductive genome evolution in fornicate parasites.</title>
        <authorList>
            <person name="Tanifuji G."/>
            <person name="Takabayashi S."/>
            <person name="Kume K."/>
            <person name="Takagi M."/>
            <person name="Nakayama T."/>
            <person name="Kamikawa R."/>
            <person name="Inagaki Y."/>
            <person name="Hashimoto T."/>
        </authorList>
    </citation>
    <scope>NUCLEOTIDE SEQUENCE [LARGE SCALE GENOMIC DNA]</scope>
    <source>
        <strain evidence="2">NY0173</strain>
    </source>
</reference>
<keyword evidence="3" id="KW-1185">Reference proteome</keyword>
<protein>
    <submittedName>
        <fullName evidence="2">Uncharacterized protein</fullName>
    </submittedName>
</protein>